<dbReference type="InterPro" id="IPR000160">
    <property type="entry name" value="GGDEF_dom"/>
</dbReference>
<dbReference type="InterPro" id="IPR043128">
    <property type="entry name" value="Rev_trsase/Diguanyl_cyclase"/>
</dbReference>
<dbReference type="PROSITE" id="PS50110">
    <property type="entry name" value="RESPONSE_REGULATORY"/>
    <property type="match status" value="1"/>
</dbReference>
<dbReference type="RefSeq" id="WP_088859809.1">
    <property type="nucleotide sequence ID" value="NZ_CP022115.1"/>
</dbReference>
<dbReference type="PANTHER" id="PTHR45138">
    <property type="entry name" value="REGULATORY COMPONENTS OF SENSORY TRANSDUCTION SYSTEM"/>
    <property type="match status" value="1"/>
</dbReference>
<evidence type="ECO:0000256" key="3">
    <source>
        <dbReference type="PROSITE-ProRule" id="PRU00169"/>
    </source>
</evidence>
<dbReference type="PANTHER" id="PTHR45138:SF9">
    <property type="entry name" value="DIGUANYLATE CYCLASE DGCM-RELATED"/>
    <property type="match status" value="1"/>
</dbReference>
<dbReference type="PROSITE" id="PS50887">
    <property type="entry name" value="GGDEF"/>
    <property type="match status" value="1"/>
</dbReference>
<dbReference type="GO" id="GO:0000160">
    <property type="term" value="P:phosphorelay signal transduction system"/>
    <property type="evidence" value="ECO:0007669"/>
    <property type="project" value="InterPro"/>
</dbReference>
<keyword evidence="3" id="KW-0597">Phosphoprotein</keyword>
<evidence type="ECO:0000259" key="5">
    <source>
        <dbReference type="PROSITE" id="PS50887"/>
    </source>
</evidence>
<dbReference type="InterPro" id="IPR001789">
    <property type="entry name" value="Sig_transdc_resp-reg_receiver"/>
</dbReference>
<dbReference type="Gene3D" id="3.40.50.2300">
    <property type="match status" value="2"/>
</dbReference>
<dbReference type="SUPFAM" id="SSF52172">
    <property type="entry name" value="CheY-like"/>
    <property type="match status" value="2"/>
</dbReference>
<feature type="modified residue" description="4-aspartylphosphate" evidence="3">
    <location>
        <position position="277"/>
    </location>
</feature>
<dbReference type="OrthoDB" id="9813903at2"/>
<dbReference type="SMART" id="SM00448">
    <property type="entry name" value="REC"/>
    <property type="match status" value="1"/>
</dbReference>
<dbReference type="GO" id="GO:1902201">
    <property type="term" value="P:negative regulation of bacterial-type flagellum-dependent cell motility"/>
    <property type="evidence" value="ECO:0007669"/>
    <property type="project" value="TreeGrafter"/>
</dbReference>
<reference evidence="7" key="1">
    <citation type="submission" date="2017-06" db="EMBL/GenBank/DDBJ databases">
        <title>Whole genome sequence of Laribacter hongkongensis LHGZ1.</title>
        <authorList>
            <person name="Chen D."/>
            <person name="Wu H."/>
            <person name="Chen J."/>
        </authorList>
    </citation>
    <scope>NUCLEOTIDE SEQUENCE [LARGE SCALE GENOMIC DNA]</scope>
    <source>
        <strain evidence="7">LHGZ1</strain>
    </source>
</reference>
<organism evidence="6 7">
    <name type="scientific">Laribacter hongkongensis</name>
    <dbReference type="NCBI Taxonomy" id="168471"/>
    <lineage>
        <taxon>Bacteria</taxon>
        <taxon>Pseudomonadati</taxon>
        <taxon>Pseudomonadota</taxon>
        <taxon>Betaproteobacteria</taxon>
        <taxon>Neisseriales</taxon>
        <taxon>Aquaspirillaceae</taxon>
        <taxon>Laribacter</taxon>
    </lineage>
</organism>
<dbReference type="CDD" id="cd00156">
    <property type="entry name" value="REC"/>
    <property type="match status" value="1"/>
</dbReference>
<dbReference type="Pfam" id="PF00990">
    <property type="entry name" value="GGDEF"/>
    <property type="match status" value="1"/>
</dbReference>
<evidence type="ECO:0000256" key="2">
    <source>
        <dbReference type="ARBA" id="ARBA00034247"/>
    </source>
</evidence>
<gene>
    <name evidence="6" type="ORF">LHGZ1_0090</name>
</gene>
<evidence type="ECO:0000313" key="6">
    <source>
        <dbReference type="EMBL" id="ASJ22921.1"/>
    </source>
</evidence>
<dbReference type="GO" id="GO:0005886">
    <property type="term" value="C:plasma membrane"/>
    <property type="evidence" value="ECO:0007669"/>
    <property type="project" value="TreeGrafter"/>
</dbReference>
<dbReference type="GO" id="GO:0052621">
    <property type="term" value="F:diguanylate cyclase activity"/>
    <property type="evidence" value="ECO:0007669"/>
    <property type="project" value="UniProtKB-EC"/>
</dbReference>
<dbReference type="NCBIfam" id="TIGR00254">
    <property type="entry name" value="GGDEF"/>
    <property type="match status" value="1"/>
</dbReference>
<evidence type="ECO:0000256" key="1">
    <source>
        <dbReference type="ARBA" id="ARBA00012528"/>
    </source>
</evidence>
<dbReference type="Gene3D" id="3.30.70.270">
    <property type="match status" value="1"/>
</dbReference>
<accession>A0A248LEH0</accession>
<sequence length="515" mass="55021">MPEIVEALTAIDRDSTLLARQWDTPLAAHLAYLALNLKCQAERTQADELARGAQGFARFLHDAVRQAREQGEVPAAFVPALRARLATLHELGRPVPPPAPVAASDRVVLWLPPELDASRLLRELGRAGVHPLRVGSSAELVSLLDTRPPAVLAVLRLDAGIDGALTALMQTRLADVPLLLLAPELDYATRLNAVRLGARAFLPWPLAGDELAEALARLAPRLDPAPLRALVVEAAPELADWYAGTLAQHGMDTRVADSGSTGFEALIRFSPDVLVVDQRLPEGPGLEFVHVVHQARVDDPVPVVMLAADARHPVRPNPEAPVAAWLDKPVQAEALAAAALNAARLHRVRRARAATDPLTGVLAERALADRLDAELARAARQHQPLTLAVLDIVGLGDINRQQGYAVGDRVLLALARLLRERLRRHDVVGRMAGDRFVLVLPDAGAETADALLASLALAFAARQSEDGLRATAARFTAAVCRAEPGDTAAVWLPRLRDWPLPAVDGPADGAGQSAS</sequence>
<dbReference type="InterPro" id="IPR029787">
    <property type="entry name" value="Nucleotide_cyclase"/>
</dbReference>
<dbReference type="GO" id="GO:0043709">
    <property type="term" value="P:cell adhesion involved in single-species biofilm formation"/>
    <property type="evidence" value="ECO:0007669"/>
    <property type="project" value="TreeGrafter"/>
</dbReference>
<proteinExistence type="predicted"/>
<evidence type="ECO:0000259" key="4">
    <source>
        <dbReference type="PROSITE" id="PS50110"/>
    </source>
</evidence>
<evidence type="ECO:0000313" key="7">
    <source>
        <dbReference type="Proteomes" id="UP000197424"/>
    </source>
</evidence>
<feature type="domain" description="Response regulatory" evidence="4">
    <location>
        <begin position="228"/>
        <end position="343"/>
    </location>
</feature>
<dbReference type="AlphaFoldDB" id="A0A248LEH0"/>
<feature type="domain" description="GGDEF" evidence="5">
    <location>
        <begin position="383"/>
        <end position="515"/>
    </location>
</feature>
<dbReference type="EMBL" id="CP022115">
    <property type="protein sequence ID" value="ASJ22921.1"/>
    <property type="molecule type" value="Genomic_DNA"/>
</dbReference>
<name>A0A248LEH0_9NEIS</name>
<comment type="catalytic activity">
    <reaction evidence="2">
        <text>2 GTP = 3',3'-c-di-GMP + 2 diphosphate</text>
        <dbReference type="Rhea" id="RHEA:24898"/>
        <dbReference type="ChEBI" id="CHEBI:33019"/>
        <dbReference type="ChEBI" id="CHEBI:37565"/>
        <dbReference type="ChEBI" id="CHEBI:58805"/>
        <dbReference type="EC" id="2.7.7.65"/>
    </reaction>
</comment>
<dbReference type="EC" id="2.7.7.65" evidence="1"/>
<dbReference type="Pfam" id="PF00072">
    <property type="entry name" value="Response_reg"/>
    <property type="match status" value="1"/>
</dbReference>
<dbReference type="SMART" id="SM00267">
    <property type="entry name" value="GGDEF"/>
    <property type="match status" value="1"/>
</dbReference>
<dbReference type="SUPFAM" id="SSF55073">
    <property type="entry name" value="Nucleotide cyclase"/>
    <property type="match status" value="1"/>
</dbReference>
<dbReference type="InterPro" id="IPR011006">
    <property type="entry name" value="CheY-like_superfamily"/>
</dbReference>
<dbReference type="Proteomes" id="UP000197424">
    <property type="component" value="Chromosome"/>
</dbReference>
<dbReference type="InterPro" id="IPR050469">
    <property type="entry name" value="Diguanylate_Cyclase"/>
</dbReference>
<protein>
    <recommendedName>
        <fullName evidence="1">diguanylate cyclase</fullName>
        <ecNumber evidence="1">2.7.7.65</ecNumber>
    </recommendedName>
</protein>